<sequence length="104" mass="11358">INGVQSLTDNPDKSYIGLPYAGVLRDLRVRLTSLPGAGNSWTFNVWKAWEDTALACTIGDAEAFGEDTVHEVVLGVDDRICMHITKVGAPVSTFASWSAHFYRS</sequence>
<name>X1G4Z1_9ZZZZ</name>
<comment type="caution">
    <text evidence="1">The sequence shown here is derived from an EMBL/GenBank/DDBJ whole genome shotgun (WGS) entry which is preliminary data.</text>
</comment>
<accession>X1G4Z1</accession>
<proteinExistence type="predicted"/>
<dbReference type="EMBL" id="BARU01002427">
    <property type="protein sequence ID" value="GAH28083.1"/>
    <property type="molecule type" value="Genomic_DNA"/>
</dbReference>
<dbReference type="AlphaFoldDB" id="X1G4Z1"/>
<reference evidence="1" key="1">
    <citation type="journal article" date="2014" name="Front. Microbiol.">
        <title>High frequency of phylogenetically diverse reductive dehalogenase-homologous genes in deep subseafloor sedimentary metagenomes.</title>
        <authorList>
            <person name="Kawai M."/>
            <person name="Futagami T."/>
            <person name="Toyoda A."/>
            <person name="Takaki Y."/>
            <person name="Nishi S."/>
            <person name="Hori S."/>
            <person name="Arai W."/>
            <person name="Tsubouchi T."/>
            <person name="Morono Y."/>
            <person name="Uchiyama I."/>
            <person name="Ito T."/>
            <person name="Fujiyama A."/>
            <person name="Inagaki F."/>
            <person name="Takami H."/>
        </authorList>
    </citation>
    <scope>NUCLEOTIDE SEQUENCE</scope>
    <source>
        <strain evidence="1">Expedition CK06-06</strain>
    </source>
</reference>
<feature type="non-terminal residue" evidence="1">
    <location>
        <position position="1"/>
    </location>
</feature>
<evidence type="ECO:0000313" key="1">
    <source>
        <dbReference type="EMBL" id="GAH28083.1"/>
    </source>
</evidence>
<gene>
    <name evidence="1" type="ORF">S03H2_05740</name>
</gene>
<protein>
    <submittedName>
        <fullName evidence="1">Uncharacterized protein</fullName>
    </submittedName>
</protein>
<organism evidence="1">
    <name type="scientific">marine sediment metagenome</name>
    <dbReference type="NCBI Taxonomy" id="412755"/>
    <lineage>
        <taxon>unclassified sequences</taxon>
        <taxon>metagenomes</taxon>
        <taxon>ecological metagenomes</taxon>
    </lineage>
</organism>